<name>A0A6N2VEH6_9FIRM</name>
<keyword evidence="3 7" id="KW-0813">Transport</keyword>
<evidence type="ECO:0000259" key="8">
    <source>
        <dbReference type="PROSITE" id="PS50902"/>
    </source>
</evidence>
<evidence type="ECO:0000256" key="7">
    <source>
        <dbReference type="RuleBase" id="RU367037"/>
    </source>
</evidence>
<dbReference type="Pfam" id="PF00258">
    <property type="entry name" value="Flavodoxin_1"/>
    <property type="match status" value="1"/>
</dbReference>
<organism evidence="9">
    <name type="scientific">uncultured Anaerotruncus sp</name>
    <dbReference type="NCBI Taxonomy" id="905011"/>
    <lineage>
        <taxon>Bacteria</taxon>
        <taxon>Bacillati</taxon>
        <taxon>Bacillota</taxon>
        <taxon>Clostridia</taxon>
        <taxon>Eubacteriales</taxon>
        <taxon>Oscillospiraceae</taxon>
        <taxon>Anaerotruncus</taxon>
        <taxon>environmental samples</taxon>
    </lineage>
</organism>
<evidence type="ECO:0000256" key="2">
    <source>
        <dbReference type="ARBA" id="ARBA00005267"/>
    </source>
</evidence>
<dbReference type="PROSITE" id="PS00201">
    <property type="entry name" value="FLAVODOXIN"/>
    <property type="match status" value="1"/>
</dbReference>
<comment type="cofactor">
    <cofactor evidence="1 7">
        <name>FMN</name>
        <dbReference type="ChEBI" id="CHEBI:58210"/>
    </cofactor>
</comment>
<dbReference type="PROSITE" id="PS50902">
    <property type="entry name" value="FLAVODOXIN_LIKE"/>
    <property type="match status" value="1"/>
</dbReference>
<dbReference type="InterPro" id="IPR010087">
    <property type="entry name" value="Flav_short"/>
</dbReference>
<dbReference type="GO" id="GO:0009055">
    <property type="term" value="F:electron transfer activity"/>
    <property type="evidence" value="ECO:0007669"/>
    <property type="project" value="UniProtKB-UniRule"/>
</dbReference>
<comment type="similarity">
    <text evidence="2 7">Belongs to the flavodoxin family.</text>
</comment>
<protein>
    <recommendedName>
        <fullName evidence="7">Flavodoxin</fullName>
    </recommendedName>
</protein>
<keyword evidence="6 7" id="KW-0249">Electron transport</keyword>
<dbReference type="GO" id="GO:0010181">
    <property type="term" value="F:FMN binding"/>
    <property type="evidence" value="ECO:0007669"/>
    <property type="project" value="UniProtKB-UniRule"/>
</dbReference>
<dbReference type="Gene3D" id="3.40.50.360">
    <property type="match status" value="1"/>
</dbReference>
<dbReference type="SUPFAM" id="SSF52218">
    <property type="entry name" value="Flavoproteins"/>
    <property type="match status" value="1"/>
</dbReference>
<feature type="domain" description="Flavodoxin-like" evidence="8">
    <location>
        <begin position="4"/>
        <end position="141"/>
    </location>
</feature>
<reference evidence="9" key="1">
    <citation type="submission" date="2019-11" db="EMBL/GenBank/DDBJ databases">
        <authorList>
            <person name="Feng L."/>
        </authorList>
    </citation>
    <scope>NUCLEOTIDE SEQUENCE</scope>
    <source>
        <strain evidence="9">AundefinedLFYP135</strain>
    </source>
</reference>
<dbReference type="InterPro" id="IPR001226">
    <property type="entry name" value="Flavodoxin_CS"/>
</dbReference>
<evidence type="ECO:0000313" key="9">
    <source>
        <dbReference type="EMBL" id="VYT25416.1"/>
    </source>
</evidence>
<dbReference type="EMBL" id="CACRSL010000005">
    <property type="protein sequence ID" value="VYT25416.1"/>
    <property type="molecule type" value="Genomic_DNA"/>
</dbReference>
<keyword evidence="4 7" id="KW-0285">Flavoprotein</keyword>
<dbReference type="InterPro" id="IPR029039">
    <property type="entry name" value="Flavoprotein-like_sf"/>
</dbReference>
<comment type="function">
    <text evidence="7">Low-potential electron donor to a number of redox enzymes.</text>
</comment>
<dbReference type="NCBIfam" id="TIGR01753">
    <property type="entry name" value="flav_short"/>
    <property type="match status" value="1"/>
</dbReference>
<evidence type="ECO:0000256" key="4">
    <source>
        <dbReference type="ARBA" id="ARBA00022630"/>
    </source>
</evidence>
<evidence type="ECO:0000256" key="3">
    <source>
        <dbReference type="ARBA" id="ARBA00022448"/>
    </source>
</evidence>
<sequence length="143" mass="14747">MNKIAIVYWSGTGNTQAMASAIEEGAKGAGAEVSLLPVGQADAGILQGFNVLAFGCPAMGGEVLEEGEFDPFFTSIEGGLSGKKVALFGSYGWGDGQWMRDWQDRVAVAGAVLYRGEGLIVNETPDASALENCSAFGAGLASF</sequence>
<dbReference type="GO" id="GO:0016651">
    <property type="term" value="F:oxidoreductase activity, acting on NAD(P)H"/>
    <property type="evidence" value="ECO:0007669"/>
    <property type="project" value="UniProtKB-ARBA"/>
</dbReference>
<evidence type="ECO:0000256" key="5">
    <source>
        <dbReference type="ARBA" id="ARBA00022643"/>
    </source>
</evidence>
<evidence type="ECO:0000256" key="6">
    <source>
        <dbReference type="ARBA" id="ARBA00022982"/>
    </source>
</evidence>
<keyword evidence="5 7" id="KW-0288">FMN</keyword>
<dbReference type="InterPro" id="IPR008254">
    <property type="entry name" value="Flavodoxin/NO_synth"/>
</dbReference>
<dbReference type="AlphaFoldDB" id="A0A6N2VEH6"/>
<evidence type="ECO:0000256" key="1">
    <source>
        <dbReference type="ARBA" id="ARBA00001917"/>
    </source>
</evidence>
<proteinExistence type="inferred from homology"/>
<gene>
    <name evidence="9" type="ORF">AULFYP135_02297</name>
</gene>
<accession>A0A6N2VEH6</accession>